<comment type="caution">
    <text evidence="1">The sequence shown here is derived from an EMBL/GenBank/DDBJ whole genome shotgun (WGS) entry which is preliminary data.</text>
</comment>
<evidence type="ECO:0008006" key="3">
    <source>
        <dbReference type="Google" id="ProtNLM"/>
    </source>
</evidence>
<evidence type="ECO:0000313" key="2">
    <source>
        <dbReference type="Proteomes" id="UP000011223"/>
    </source>
</evidence>
<dbReference type="RefSeq" id="WP_002538467.1">
    <property type="nucleotide sequence ID" value="NZ_ANFM02000017.1"/>
</dbReference>
<gene>
    <name evidence="1" type="ORF">D515_01204</name>
</gene>
<dbReference type="PIRSF" id="PIRSF028301">
    <property type="entry name" value="UCP028301"/>
    <property type="match status" value="1"/>
</dbReference>
<dbReference type="eggNOG" id="COG3516">
    <property type="taxonomic scope" value="Bacteria"/>
</dbReference>
<dbReference type="Pfam" id="PF05591">
    <property type="entry name" value="T6SS_VipA"/>
    <property type="match status" value="1"/>
</dbReference>
<proteinExistence type="predicted"/>
<organism evidence="1 2">
    <name type="scientific">Grimontia indica</name>
    <dbReference type="NCBI Taxonomy" id="1056512"/>
    <lineage>
        <taxon>Bacteria</taxon>
        <taxon>Pseudomonadati</taxon>
        <taxon>Pseudomonadota</taxon>
        <taxon>Gammaproteobacteria</taxon>
        <taxon>Vibrionales</taxon>
        <taxon>Vibrionaceae</taxon>
        <taxon>Grimontia</taxon>
    </lineage>
</organism>
<dbReference type="NCBIfam" id="TIGR03358">
    <property type="entry name" value="VI_chp_5"/>
    <property type="match status" value="1"/>
</dbReference>
<dbReference type="Proteomes" id="UP000011223">
    <property type="component" value="Unassembled WGS sequence"/>
</dbReference>
<sequence>MSDKGTVSPKERVNIVYRPATDGASEGVELPLKMLVVGEFSNQEDERPVEERNPVDINKANFDDVLQSQGLSLQLSVPRKLAGAEEGENIAVSLNVESMKDFEPDNIIKQVPELRKLLELREALKALKGPLSNVPEFRKKLQTLIVDDESRTTLLKEIGLDEFIEKGDSE</sequence>
<dbReference type="PANTHER" id="PTHR35850:SF2">
    <property type="entry name" value="TYPE VI SECRETION SYSTEM CONTRACTILE SHEATH SMALL SUBUNIT"/>
    <property type="match status" value="1"/>
</dbReference>
<dbReference type="InterPro" id="IPR008312">
    <property type="entry name" value="T6SS_TssB1"/>
</dbReference>
<dbReference type="EMBL" id="ANFM02000017">
    <property type="protein sequence ID" value="EOD79732.1"/>
    <property type="molecule type" value="Genomic_DNA"/>
</dbReference>
<protein>
    <recommendedName>
        <fullName evidence="3">Type VI secretion protein, VC_A0107 family</fullName>
    </recommendedName>
</protein>
<accession>R1IQH9</accession>
<evidence type="ECO:0000313" key="1">
    <source>
        <dbReference type="EMBL" id="EOD79732.1"/>
    </source>
</evidence>
<reference evidence="1 2" key="1">
    <citation type="journal article" date="2014" name="PLoS ONE">
        <title>Grimontia indica AK16(T), sp. nov., Isolated from a Seawater Sample Reports the Presence of Pathogenic Genes Similar to Vibrio Genus.</title>
        <authorList>
            <person name="Singh A."/>
            <person name="Vaidya B."/>
            <person name="Khatri I."/>
            <person name="Srinivas T.N."/>
            <person name="Subramanian S."/>
            <person name="Korpole S."/>
            <person name="Pinnaka A.K."/>
        </authorList>
    </citation>
    <scope>NUCLEOTIDE SEQUENCE [LARGE SCALE GENOMIC DNA]</scope>
    <source>
        <strain evidence="1 2">AK16</strain>
    </source>
</reference>
<dbReference type="AlphaFoldDB" id="R1IQH9"/>
<keyword evidence="2" id="KW-1185">Reference proteome</keyword>
<dbReference type="PANTHER" id="PTHR35850">
    <property type="entry name" value="CYTOPLASMIC PROTEIN-RELATED"/>
    <property type="match status" value="1"/>
</dbReference>
<name>R1IQH9_9GAMM</name>